<dbReference type="Pfam" id="PF01497">
    <property type="entry name" value="Peripla_BP_2"/>
    <property type="match status" value="1"/>
</dbReference>
<dbReference type="PANTHER" id="PTHR30535:SF34">
    <property type="entry name" value="MOLYBDATE-BINDING PROTEIN MOLA"/>
    <property type="match status" value="1"/>
</dbReference>
<accession>A0ABU5NVX5</accession>
<dbReference type="NCBIfam" id="NF038402">
    <property type="entry name" value="TroA_like"/>
    <property type="match status" value="1"/>
</dbReference>
<sequence length="307" mass="33550">MERGENRQTIRQGSARLLWVTILVLLLSGRAAAEPELCARDALDQRLCLAEPATRIVALSPGATELLFSAGAGDSVLAVSAWSDYPPEAAALPRVGDSNRLDLEGIVALAPDLVVAWVDGNSRSQLEKLANLGIPVFWLAPRRFEDIAQSVEDLARLTGRPALGAEQAKDFRDGLARLRAEHADARPISVFYQIWDQPLMTVNREELISKAIGLCGGVNVFGDLPRLVPRVSTEAVLAADPEAIVTSGREDGDQAWLERWRRFPELTAVRTGNLFLEPPSLLVRPTLRMLAGTRHLCDTLERARGNL</sequence>
<comment type="caution">
    <text evidence="3">The sequence shown here is derived from an EMBL/GenBank/DDBJ whole genome shotgun (WGS) entry which is preliminary data.</text>
</comment>
<keyword evidence="1" id="KW-0732">Signal</keyword>
<dbReference type="CDD" id="cd01144">
    <property type="entry name" value="BtuF"/>
    <property type="match status" value="1"/>
</dbReference>
<dbReference type="EMBL" id="JAYDCJ010000003">
    <property type="protein sequence ID" value="MEA1079960.1"/>
    <property type="molecule type" value="Genomic_DNA"/>
</dbReference>
<protein>
    <submittedName>
        <fullName evidence="3">Cobalamin-binding protein</fullName>
    </submittedName>
</protein>
<dbReference type="SUPFAM" id="SSF53807">
    <property type="entry name" value="Helical backbone' metal receptor"/>
    <property type="match status" value="1"/>
</dbReference>
<dbReference type="PROSITE" id="PS50983">
    <property type="entry name" value="FE_B12_PBP"/>
    <property type="match status" value="1"/>
</dbReference>
<reference evidence="3 4" key="1">
    <citation type="submission" date="2023-12" db="EMBL/GenBank/DDBJ databases">
        <title>Marinobacter qingdaonensis sp. nov., isolated from the intertidal sediment of Qingdao, PR China.</title>
        <authorList>
            <person name="Li Y."/>
        </authorList>
    </citation>
    <scope>NUCLEOTIDE SEQUENCE [LARGE SCALE GENOMIC DNA]</scope>
    <source>
        <strain evidence="3 4">ASW11-75</strain>
    </source>
</reference>
<dbReference type="Proteomes" id="UP001305746">
    <property type="component" value="Unassembled WGS sequence"/>
</dbReference>
<dbReference type="RefSeq" id="WP_322854477.1">
    <property type="nucleotide sequence ID" value="NZ_JAYDCJ010000003.1"/>
</dbReference>
<keyword evidence="4" id="KW-1185">Reference proteome</keyword>
<dbReference type="PANTHER" id="PTHR30535">
    <property type="entry name" value="VITAMIN B12-BINDING PROTEIN"/>
    <property type="match status" value="1"/>
</dbReference>
<evidence type="ECO:0000256" key="1">
    <source>
        <dbReference type="ARBA" id="ARBA00022729"/>
    </source>
</evidence>
<organism evidence="3 4">
    <name type="scientific">Marinobacter qingdaonensis</name>
    <dbReference type="NCBI Taxonomy" id="3108486"/>
    <lineage>
        <taxon>Bacteria</taxon>
        <taxon>Pseudomonadati</taxon>
        <taxon>Pseudomonadota</taxon>
        <taxon>Gammaproteobacteria</taxon>
        <taxon>Pseudomonadales</taxon>
        <taxon>Marinobacteraceae</taxon>
        <taxon>Marinobacter</taxon>
    </lineage>
</organism>
<evidence type="ECO:0000313" key="4">
    <source>
        <dbReference type="Proteomes" id="UP001305746"/>
    </source>
</evidence>
<evidence type="ECO:0000259" key="2">
    <source>
        <dbReference type="PROSITE" id="PS50983"/>
    </source>
</evidence>
<dbReference type="InterPro" id="IPR054828">
    <property type="entry name" value="Vit_B12_bind_prot"/>
</dbReference>
<gene>
    <name evidence="3" type="ORF">U5822_04735</name>
</gene>
<dbReference type="InterPro" id="IPR002491">
    <property type="entry name" value="ABC_transptr_periplasmic_BD"/>
</dbReference>
<dbReference type="InterPro" id="IPR050902">
    <property type="entry name" value="ABC_Transporter_SBP"/>
</dbReference>
<evidence type="ECO:0000313" key="3">
    <source>
        <dbReference type="EMBL" id="MEA1079960.1"/>
    </source>
</evidence>
<proteinExistence type="predicted"/>
<dbReference type="Gene3D" id="3.40.50.1980">
    <property type="entry name" value="Nitrogenase molybdenum iron protein domain"/>
    <property type="match status" value="2"/>
</dbReference>
<name>A0ABU5NVX5_9GAMM</name>
<feature type="domain" description="Fe/B12 periplasmic-binding" evidence="2">
    <location>
        <begin position="55"/>
        <end position="304"/>
    </location>
</feature>